<protein>
    <submittedName>
        <fullName evidence="1">Uncharacterized protein</fullName>
    </submittedName>
</protein>
<evidence type="ECO:0000313" key="2">
    <source>
        <dbReference type="Proteomes" id="UP000324222"/>
    </source>
</evidence>
<keyword evidence="2" id="KW-1185">Reference proteome</keyword>
<organism evidence="1 2">
    <name type="scientific">Portunus trituberculatus</name>
    <name type="common">Swimming crab</name>
    <name type="synonym">Neptunus trituberculatus</name>
    <dbReference type="NCBI Taxonomy" id="210409"/>
    <lineage>
        <taxon>Eukaryota</taxon>
        <taxon>Metazoa</taxon>
        <taxon>Ecdysozoa</taxon>
        <taxon>Arthropoda</taxon>
        <taxon>Crustacea</taxon>
        <taxon>Multicrustacea</taxon>
        <taxon>Malacostraca</taxon>
        <taxon>Eumalacostraca</taxon>
        <taxon>Eucarida</taxon>
        <taxon>Decapoda</taxon>
        <taxon>Pleocyemata</taxon>
        <taxon>Brachyura</taxon>
        <taxon>Eubrachyura</taxon>
        <taxon>Portunoidea</taxon>
        <taxon>Portunidae</taxon>
        <taxon>Portuninae</taxon>
        <taxon>Portunus</taxon>
    </lineage>
</organism>
<comment type="caution">
    <text evidence="1">The sequence shown here is derived from an EMBL/GenBank/DDBJ whole genome shotgun (WGS) entry which is preliminary data.</text>
</comment>
<proteinExistence type="predicted"/>
<dbReference type="EMBL" id="VSRR010000139">
    <property type="protein sequence ID" value="MPC10979.1"/>
    <property type="molecule type" value="Genomic_DNA"/>
</dbReference>
<dbReference type="Proteomes" id="UP000324222">
    <property type="component" value="Unassembled WGS sequence"/>
</dbReference>
<dbReference type="AlphaFoldDB" id="A0A5B7CNH4"/>
<name>A0A5B7CNH4_PORTR</name>
<reference evidence="1 2" key="1">
    <citation type="submission" date="2019-05" db="EMBL/GenBank/DDBJ databases">
        <title>Another draft genome of Portunus trituberculatus and its Hox gene families provides insights of decapod evolution.</title>
        <authorList>
            <person name="Jeong J.-H."/>
            <person name="Song I."/>
            <person name="Kim S."/>
            <person name="Choi T."/>
            <person name="Kim D."/>
            <person name="Ryu S."/>
            <person name="Kim W."/>
        </authorList>
    </citation>
    <scope>NUCLEOTIDE SEQUENCE [LARGE SCALE GENOMIC DNA]</scope>
    <source>
        <tissue evidence="1">Muscle</tissue>
    </source>
</reference>
<gene>
    <name evidence="1" type="ORF">E2C01_003627</name>
</gene>
<evidence type="ECO:0000313" key="1">
    <source>
        <dbReference type="EMBL" id="MPC10979.1"/>
    </source>
</evidence>
<dbReference type="OrthoDB" id="6368562at2759"/>
<sequence length="60" mass="6925">MTSNLPRVFNGHKFRVVTIKYFPTIDHEPEGAGGLDTRVRLRDSLNTRMLVDIARHLNFT</sequence>
<accession>A0A5B7CNH4</accession>